<comment type="caution">
    <text evidence="1">The sequence shown here is derived from an EMBL/GenBank/DDBJ whole genome shotgun (WGS) entry which is preliminary data.</text>
</comment>
<dbReference type="Proteomes" id="UP000886851">
    <property type="component" value="Unassembled WGS sequence"/>
</dbReference>
<dbReference type="AlphaFoldDB" id="A0A9D1ZIQ5"/>
<protein>
    <submittedName>
        <fullName evidence="1">Uncharacterized protein</fullName>
    </submittedName>
</protein>
<proteinExistence type="predicted"/>
<reference evidence="1" key="1">
    <citation type="journal article" date="2021" name="PeerJ">
        <title>Extensive microbial diversity within the chicken gut microbiome revealed by metagenomics and culture.</title>
        <authorList>
            <person name="Gilroy R."/>
            <person name="Ravi A."/>
            <person name="Getino M."/>
            <person name="Pursley I."/>
            <person name="Horton D.L."/>
            <person name="Alikhan N.F."/>
            <person name="Baker D."/>
            <person name="Gharbi K."/>
            <person name="Hall N."/>
            <person name="Watson M."/>
            <person name="Adriaenssens E.M."/>
            <person name="Foster-Nyarko E."/>
            <person name="Jarju S."/>
            <person name="Secka A."/>
            <person name="Antonio M."/>
            <person name="Oren A."/>
            <person name="Chaudhuri R.R."/>
            <person name="La Ragione R."/>
            <person name="Hildebrand F."/>
            <person name="Pallen M.J."/>
        </authorList>
    </citation>
    <scope>NUCLEOTIDE SEQUENCE</scope>
    <source>
        <strain evidence="1">Gambia2-208</strain>
    </source>
</reference>
<evidence type="ECO:0000313" key="1">
    <source>
        <dbReference type="EMBL" id="HIY88422.1"/>
    </source>
</evidence>
<reference evidence="1" key="2">
    <citation type="submission" date="2021-04" db="EMBL/GenBank/DDBJ databases">
        <authorList>
            <person name="Gilroy R."/>
        </authorList>
    </citation>
    <scope>NUCLEOTIDE SEQUENCE</scope>
    <source>
        <strain evidence="1">Gambia2-208</strain>
    </source>
</reference>
<organism evidence="1 2">
    <name type="scientific">Candidatus Bacteroides pullicola</name>
    <dbReference type="NCBI Taxonomy" id="2838475"/>
    <lineage>
        <taxon>Bacteria</taxon>
        <taxon>Pseudomonadati</taxon>
        <taxon>Bacteroidota</taxon>
        <taxon>Bacteroidia</taxon>
        <taxon>Bacteroidales</taxon>
        <taxon>Bacteroidaceae</taxon>
        <taxon>Bacteroides</taxon>
    </lineage>
</organism>
<accession>A0A9D1ZIQ5</accession>
<gene>
    <name evidence="1" type="ORF">H9824_06945</name>
</gene>
<sequence>MATLTLESMQNELIRDVLRVDNIDILKKVRNLLRREERKTSAYAAPSSTPSTVAEEAEPYMTKEEILANFDQACKELKLNLEGKLEFKTLEEALNEL</sequence>
<dbReference type="EMBL" id="DXCV01000048">
    <property type="protein sequence ID" value="HIY88422.1"/>
    <property type="molecule type" value="Genomic_DNA"/>
</dbReference>
<name>A0A9D1ZIQ5_9BACE</name>
<evidence type="ECO:0000313" key="2">
    <source>
        <dbReference type="Proteomes" id="UP000886851"/>
    </source>
</evidence>